<proteinExistence type="predicted"/>
<feature type="domain" description="DUF936" evidence="2">
    <location>
        <begin position="4"/>
        <end position="51"/>
    </location>
</feature>
<feature type="region of interest" description="Disordered" evidence="1">
    <location>
        <begin position="99"/>
        <end position="202"/>
    </location>
</feature>
<evidence type="ECO:0000313" key="5">
    <source>
        <dbReference type="Proteomes" id="UP000813462"/>
    </source>
</evidence>
<dbReference type="PANTHER" id="PTHR31928:SF4">
    <property type="entry name" value="OS08G0541500 PROTEIN"/>
    <property type="match status" value="1"/>
</dbReference>
<sequence>MANLVPGVLLKLLQHMNTDVKVAGEHRSSLLRVVSIVPALAGGELFPTQGLTSRFQIPLMPPMFLSLMNMTISFLEETGSSGIEMGAKVLRNSWERNMDVKSKETSKLRAAKHDPKPDLLASTPRKSTSSERLPSKEENKIQTSSKSSKEENKVQISSKKVTVDGTMDDQDRSNEQRISVGKKSSGDLVNSGNPRNLVKVPLNNKKLTEGSVSWASLPSSLAKLGKNA</sequence>
<dbReference type="Pfam" id="PF21647">
    <property type="entry name" value="DUF6857"/>
    <property type="match status" value="1"/>
</dbReference>
<dbReference type="PANTHER" id="PTHR31928">
    <property type="entry name" value="EXPRESSED PROTEIN"/>
    <property type="match status" value="1"/>
</dbReference>
<evidence type="ECO:0000313" key="4">
    <source>
        <dbReference type="EMBL" id="KAH7545825.1"/>
    </source>
</evidence>
<feature type="compositionally biased region" description="Basic and acidic residues" evidence="1">
    <location>
        <begin position="99"/>
        <end position="117"/>
    </location>
</feature>
<evidence type="ECO:0000256" key="1">
    <source>
        <dbReference type="SAM" id="MobiDB-lite"/>
    </source>
</evidence>
<dbReference type="AlphaFoldDB" id="A0A978W1J1"/>
<dbReference type="InterPro" id="IPR049172">
    <property type="entry name" value="DUF6857_pln"/>
</dbReference>
<dbReference type="Pfam" id="PF06075">
    <property type="entry name" value="DUF936"/>
    <property type="match status" value="1"/>
</dbReference>
<organism evidence="4 5">
    <name type="scientific">Ziziphus jujuba var. spinosa</name>
    <dbReference type="NCBI Taxonomy" id="714518"/>
    <lineage>
        <taxon>Eukaryota</taxon>
        <taxon>Viridiplantae</taxon>
        <taxon>Streptophyta</taxon>
        <taxon>Embryophyta</taxon>
        <taxon>Tracheophyta</taxon>
        <taxon>Spermatophyta</taxon>
        <taxon>Magnoliopsida</taxon>
        <taxon>eudicotyledons</taxon>
        <taxon>Gunneridae</taxon>
        <taxon>Pentapetalae</taxon>
        <taxon>rosids</taxon>
        <taxon>fabids</taxon>
        <taxon>Rosales</taxon>
        <taxon>Rhamnaceae</taxon>
        <taxon>Paliureae</taxon>
        <taxon>Ziziphus</taxon>
    </lineage>
</organism>
<evidence type="ECO:0000259" key="2">
    <source>
        <dbReference type="Pfam" id="PF06075"/>
    </source>
</evidence>
<dbReference type="EMBL" id="JAEACU010000001">
    <property type="protein sequence ID" value="KAH7545825.1"/>
    <property type="molecule type" value="Genomic_DNA"/>
</dbReference>
<evidence type="ECO:0000259" key="3">
    <source>
        <dbReference type="Pfam" id="PF21647"/>
    </source>
</evidence>
<protein>
    <submittedName>
        <fullName evidence="4">Uncharacterized protein</fullName>
    </submittedName>
</protein>
<feature type="domain" description="DUF6857" evidence="3">
    <location>
        <begin position="202"/>
        <end position="228"/>
    </location>
</feature>
<comment type="caution">
    <text evidence="4">The sequence shown here is derived from an EMBL/GenBank/DDBJ whole genome shotgun (WGS) entry which is preliminary data.</text>
</comment>
<gene>
    <name evidence="4" type="ORF">FEM48_Zijuj01G0134900</name>
</gene>
<dbReference type="InterPro" id="IPR048297">
    <property type="entry name" value="DUF936_dom_pln"/>
</dbReference>
<name>A0A978W1J1_ZIZJJ</name>
<accession>A0A978W1J1</accession>
<dbReference type="InterPro" id="IPR010341">
    <property type="entry name" value="DUF936_pln"/>
</dbReference>
<reference evidence="4" key="1">
    <citation type="journal article" date="2021" name="Front. Plant Sci.">
        <title>Chromosome-Scale Genome Assembly for Chinese Sour Jujube and Insights Into Its Genome Evolution and Domestication Signature.</title>
        <authorList>
            <person name="Shen L.-Y."/>
            <person name="Luo H."/>
            <person name="Wang X.-L."/>
            <person name="Wang X.-M."/>
            <person name="Qiu X.-J."/>
            <person name="Liu H."/>
            <person name="Zhou S.-S."/>
            <person name="Jia K.-H."/>
            <person name="Nie S."/>
            <person name="Bao Y.-T."/>
            <person name="Zhang R.-G."/>
            <person name="Yun Q.-Z."/>
            <person name="Chai Y.-H."/>
            <person name="Lu J.-Y."/>
            <person name="Li Y."/>
            <person name="Zhao S.-W."/>
            <person name="Mao J.-F."/>
            <person name="Jia S.-G."/>
            <person name="Mao Y.-M."/>
        </authorList>
    </citation>
    <scope>NUCLEOTIDE SEQUENCE</scope>
    <source>
        <strain evidence="4">AT0</strain>
        <tissue evidence="4">Leaf</tissue>
    </source>
</reference>
<dbReference type="Proteomes" id="UP000813462">
    <property type="component" value="Unassembled WGS sequence"/>
</dbReference>